<accession>A0A2I1G3V5</accession>
<gene>
    <name evidence="2" type="ORF">RhiirA4_41699</name>
</gene>
<reference evidence="2 3" key="1">
    <citation type="submission" date="2015-10" db="EMBL/GenBank/DDBJ databases">
        <title>Genome analyses suggest a sexual origin of heterokaryosis in a supposedly ancient asexual fungus.</title>
        <authorList>
            <person name="Ropars J."/>
            <person name="Sedzielewska K."/>
            <person name="Noel J."/>
            <person name="Charron P."/>
            <person name="Farinelli L."/>
            <person name="Marton T."/>
            <person name="Kruger M."/>
            <person name="Pelin A."/>
            <person name="Brachmann A."/>
            <person name="Corradi N."/>
        </authorList>
    </citation>
    <scope>NUCLEOTIDE SEQUENCE [LARGE SCALE GENOMIC DNA]</scope>
    <source>
        <strain evidence="2 3">A4</strain>
    </source>
</reference>
<dbReference type="Proteomes" id="UP000234323">
    <property type="component" value="Unassembled WGS sequence"/>
</dbReference>
<evidence type="ECO:0000313" key="3">
    <source>
        <dbReference type="Proteomes" id="UP000234323"/>
    </source>
</evidence>
<feature type="chain" id="PRO_5046292838" description="Secreted protein" evidence="1">
    <location>
        <begin position="26"/>
        <end position="67"/>
    </location>
</feature>
<name>A0A2I1G3V5_9GLOM</name>
<evidence type="ECO:0000313" key="2">
    <source>
        <dbReference type="EMBL" id="PKY41266.1"/>
    </source>
</evidence>
<protein>
    <recommendedName>
        <fullName evidence="4">Secreted protein</fullName>
    </recommendedName>
</protein>
<dbReference type="AlphaFoldDB" id="A0A2I1G3V5"/>
<proteinExistence type="predicted"/>
<feature type="signal peptide" evidence="1">
    <location>
        <begin position="1"/>
        <end position="25"/>
    </location>
</feature>
<evidence type="ECO:0000256" key="1">
    <source>
        <dbReference type="SAM" id="SignalP"/>
    </source>
</evidence>
<sequence>MFRQTFLCMFFFLLLRTISILKVCACSHLLEFTNKRSFAFKKHQNRSSQVSHVTENLLVVLLVTNKK</sequence>
<evidence type="ECO:0008006" key="4">
    <source>
        <dbReference type="Google" id="ProtNLM"/>
    </source>
</evidence>
<organism evidence="2 3">
    <name type="scientific">Rhizophagus irregularis</name>
    <dbReference type="NCBI Taxonomy" id="588596"/>
    <lineage>
        <taxon>Eukaryota</taxon>
        <taxon>Fungi</taxon>
        <taxon>Fungi incertae sedis</taxon>
        <taxon>Mucoromycota</taxon>
        <taxon>Glomeromycotina</taxon>
        <taxon>Glomeromycetes</taxon>
        <taxon>Glomerales</taxon>
        <taxon>Glomeraceae</taxon>
        <taxon>Rhizophagus</taxon>
    </lineage>
</organism>
<comment type="caution">
    <text evidence="2">The sequence shown here is derived from an EMBL/GenBank/DDBJ whole genome shotgun (WGS) entry which is preliminary data.</text>
</comment>
<keyword evidence="3" id="KW-1185">Reference proteome</keyword>
<dbReference type="EMBL" id="LLXI01000140">
    <property type="protein sequence ID" value="PKY41266.1"/>
    <property type="molecule type" value="Genomic_DNA"/>
</dbReference>
<keyword evidence="1" id="KW-0732">Signal</keyword>